<name>A0A1L9WG89_ASPA1</name>
<dbReference type="Pfam" id="PF13489">
    <property type="entry name" value="Methyltransf_23"/>
    <property type="match status" value="1"/>
</dbReference>
<dbReference type="InterPro" id="IPR029063">
    <property type="entry name" value="SAM-dependent_MTases_sf"/>
</dbReference>
<dbReference type="AlphaFoldDB" id="A0A1L9WG89"/>
<dbReference type="PANTHER" id="PTHR43591">
    <property type="entry name" value="METHYLTRANSFERASE"/>
    <property type="match status" value="1"/>
</dbReference>
<dbReference type="GeneID" id="30970818"/>
<organism evidence="2 3">
    <name type="scientific">Aspergillus aculeatus (strain ATCC 16872 / CBS 172.66 / WB 5094)</name>
    <dbReference type="NCBI Taxonomy" id="690307"/>
    <lineage>
        <taxon>Eukaryota</taxon>
        <taxon>Fungi</taxon>
        <taxon>Dikarya</taxon>
        <taxon>Ascomycota</taxon>
        <taxon>Pezizomycotina</taxon>
        <taxon>Eurotiomycetes</taxon>
        <taxon>Eurotiomycetidae</taxon>
        <taxon>Eurotiales</taxon>
        <taxon>Aspergillaceae</taxon>
        <taxon>Aspergillus</taxon>
        <taxon>Aspergillus subgen. Circumdati</taxon>
    </lineage>
</organism>
<accession>A0A1L9WG89</accession>
<gene>
    <name evidence="2" type="ORF">ASPACDRAFT_127175</name>
</gene>
<dbReference type="CDD" id="cd02440">
    <property type="entry name" value="AdoMet_MTases"/>
    <property type="match status" value="1"/>
</dbReference>
<dbReference type="STRING" id="690307.A0A1L9WG89"/>
<evidence type="ECO:0000256" key="1">
    <source>
        <dbReference type="SAM" id="MobiDB-lite"/>
    </source>
</evidence>
<dbReference type="EMBL" id="KV878990">
    <property type="protein sequence ID" value="OJJ95194.1"/>
    <property type="molecule type" value="Genomic_DNA"/>
</dbReference>
<evidence type="ECO:0000313" key="3">
    <source>
        <dbReference type="Proteomes" id="UP000184546"/>
    </source>
</evidence>
<dbReference type="VEuPathDB" id="FungiDB:ASPACDRAFT_127175"/>
<dbReference type="OrthoDB" id="2013972at2759"/>
<feature type="compositionally biased region" description="Low complexity" evidence="1">
    <location>
        <begin position="1"/>
        <end position="16"/>
    </location>
</feature>
<dbReference type="OMA" id="YGLRLCT"/>
<dbReference type="RefSeq" id="XP_020051534.1">
    <property type="nucleotide sequence ID" value="XM_020197004.1"/>
</dbReference>
<dbReference type="SUPFAM" id="SSF53335">
    <property type="entry name" value="S-adenosyl-L-methionine-dependent methyltransferases"/>
    <property type="match status" value="1"/>
</dbReference>
<protein>
    <recommendedName>
        <fullName evidence="4">S-adenosyl-L-methionine-dependent methyltransferase</fullName>
    </recommendedName>
</protein>
<evidence type="ECO:0000313" key="2">
    <source>
        <dbReference type="EMBL" id="OJJ95194.1"/>
    </source>
</evidence>
<dbReference type="PANTHER" id="PTHR43591:SF10">
    <property type="entry name" value="ABC TRANSMEMBRANE TYPE-1 DOMAIN-CONTAINING PROTEIN-RELATED"/>
    <property type="match status" value="1"/>
</dbReference>
<dbReference type="Gene3D" id="3.40.50.150">
    <property type="entry name" value="Vaccinia Virus protein VP39"/>
    <property type="match status" value="1"/>
</dbReference>
<sequence>MTTAEQQQPQHQFPHPTGSNSYGHAQDPEPHGHQPPHAPLSPLGPEIPPPEQEDFVTDTESMRSDYDEDFMETYSLSSSILDYQYENGRRYASFRSGNYMMPNDEEEQERLDLTHHIYLMLMGGELFNAPIKNPQKVLDLGTGTGNWAIDFADQYPGAVVVGNDLSPIQPAWVPPNVEFFVDDYESDWLEKMNAYDFIHSRNLAGCVVDWHRLIRQAYDHLKPGGYLELQESAVWAWSDDGTLKMDSPLMEYLMSLNDAAHMIGRELNIYIDLKPWLIAHGFEDVHEQTYILPFSPWPQDPRLREIGRVQAAMVEKAVEAYGLRLCTQVLGWSQERTKLMQGLVRQQLKDRSLHSYTKIKVAYGRKPLI</sequence>
<dbReference type="Proteomes" id="UP000184546">
    <property type="component" value="Unassembled WGS sequence"/>
</dbReference>
<dbReference type="GO" id="GO:0008168">
    <property type="term" value="F:methyltransferase activity"/>
    <property type="evidence" value="ECO:0007669"/>
    <property type="project" value="TreeGrafter"/>
</dbReference>
<evidence type="ECO:0008006" key="4">
    <source>
        <dbReference type="Google" id="ProtNLM"/>
    </source>
</evidence>
<reference evidence="3" key="1">
    <citation type="journal article" date="2017" name="Genome Biol.">
        <title>Comparative genomics reveals high biological diversity and specific adaptations in the industrially and medically important fungal genus Aspergillus.</title>
        <authorList>
            <person name="de Vries R.P."/>
            <person name="Riley R."/>
            <person name="Wiebenga A."/>
            <person name="Aguilar-Osorio G."/>
            <person name="Amillis S."/>
            <person name="Uchima C.A."/>
            <person name="Anderluh G."/>
            <person name="Asadollahi M."/>
            <person name="Askin M."/>
            <person name="Barry K."/>
            <person name="Battaglia E."/>
            <person name="Bayram O."/>
            <person name="Benocci T."/>
            <person name="Braus-Stromeyer S.A."/>
            <person name="Caldana C."/>
            <person name="Canovas D."/>
            <person name="Cerqueira G.C."/>
            <person name="Chen F."/>
            <person name="Chen W."/>
            <person name="Choi C."/>
            <person name="Clum A."/>
            <person name="Dos Santos R.A."/>
            <person name="Damasio A.R."/>
            <person name="Diallinas G."/>
            <person name="Emri T."/>
            <person name="Fekete E."/>
            <person name="Flipphi M."/>
            <person name="Freyberg S."/>
            <person name="Gallo A."/>
            <person name="Gournas C."/>
            <person name="Habgood R."/>
            <person name="Hainaut M."/>
            <person name="Harispe M.L."/>
            <person name="Henrissat B."/>
            <person name="Hilden K.S."/>
            <person name="Hope R."/>
            <person name="Hossain A."/>
            <person name="Karabika E."/>
            <person name="Karaffa L."/>
            <person name="Karanyi Z."/>
            <person name="Krasevec N."/>
            <person name="Kuo A."/>
            <person name="Kusch H."/>
            <person name="LaButti K."/>
            <person name="Lagendijk E.L."/>
            <person name="Lapidus A."/>
            <person name="Levasseur A."/>
            <person name="Lindquist E."/>
            <person name="Lipzen A."/>
            <person name="Logrieco A.F."/>
            <person name="MacCabe A."/>
            <person name="Maekelae M.R."/>
            <person name="Malavazi I."/>
            <person name="Melin P."/>
            <person name="Meyer V."/>
            <person name="Mielnichuk N."/>
            <person name="Miskei M."/>
            <person name="Molnar A.P."/>
            <person name="Mule G."/>
            <person name="Ngan C.Y."/>
            <person name="Orejas M."/>
            <person name="Orosz E."/>
            <person name="Ouedraogo J.P."/>
            <person name="Overkamp K.M."/>
            <person name="Park H.-S."/>
            <person name="Perrone G."/>
            <person name="Piumi F."/>
            <person name="Punt P.J."/>
            <person name="Ram A.F."/>
            <person name="Ramon A."/>
            <person name="Rauscher S."/>
            <person name="Record E."/>
            <person name="Riano-Pachon D.M."/>
            <person name="Robert V."/>
            <person name="Roehrig J."/>
            <person name="Ruller R."/>
            <person name="Salamov A."/>
            <person name="Salih N.S."/>
            <person name="Samson R.A."/>
            <person name="Sandor E."/>
            <person name="Sanguinetti M."/>
            <person name="Schuetze T."/>
            <person name="Sepcic K."/>
            <person name="Shelest E."/>
            <person name="Sherlock G."/>
            <person name="Sophianopoulou V."/>
            <person name="Squina F.M."/>
            <person name="Sun H."/>
            <person name="Susca A."/>
            <person name="Todd R.B."/>
            <person name="Tsang A."/>
            <person name="Unkles S.E."/>
            <person name="van de Wiele N."/>
            <person name="van Rossen-Uffink D."/>
            <person name="Oliveira J.V."/>
            <person name="Vesth T.C."/>
            <person name="Visser J."/>
            <person name="Yu J.-H."/>
            <person name="Zhou M."/>
            <person name="Andersen M.R."/>
            <person name="Archer D.B."/>
            <person name="Baker S.E."/>
            <person name="Benoit I."/>
            <person name="Brakhage A.A."/>
            <person name="Braus G.H."/>
            <person name="Fischer R."/>
            <person name="Frisvad J.C."/>
            <person name="Goldman G.H."/>
            <person name="Houbraken J."/>
            <person name="Oakley B."/>
            <person name="Pocsi I."/>
            <person name="Scazzocchio C."/>
            <person name="Seiboth B."/>
            <person name="vanKuyk P.A."/>
            <person name="Wortman J."/>
            <person name="Dyer P.S."/>
            <person name="Grigoriev I.V."/>
        </authorList>
    </citation>
    <scope>NUCLEOTIDE SEQUENCE [LARGE SCALE GENOMIC DNA]</scope>
    <source>
        <strain evidence="3">ATCC 16872 / CBS 172.66 / WB 5094</strain>
    </source>
</reference>
<feature type="region of interest" description="Disordered" evidence="1">
    <location>
        <begin position="1"/>
        <end position="60"/>
    </location>
</feature>
<keyword evidence="3" id="KW-1185">Reference proteome</keyword>
<proteinExistence type="predicted"/>